<comment type="caution">
    <text evidence="2">The sequence shown here is derived from an EMBL/GenBank/DDBJ whole genome shotgun (WGS) entry which is preliminary data.</text>
</comment>
<dbReference type="RefSeq" id="WP_198281715.1">
    <property type="nucleotide sequence ID" value="NZ_JAEEAQ010000772.1"/>
</dbReference>
<organism evidence="2 3">
    <name type="scientific">Streptomyces javensis</name>
    <dbReference type="NCBI Taxonomy" id="114698"/>
    <lineage>
        <taxon>Bacteria</taxon>
        <taxon>Bacillati</taxon>
        <taxon>Actinomycetota</taxon>
        <taxon>Actinomycetes</taxon>
        <taxon>Kitasatosporales</taxon>
        <taxon>Streptomycetaceae</taxon>
        <taxon>Streptomyces</taxon>
        <taxon>Streptomyces violaceusniger group</taxon>
    </lineage>
</organism>
<feature type="non-terminal residue" evidence="2">
    <location>
        <position position="1"/>
    </location>
</feature>
<reference evidence="2 3" key="1">
    <citation type="submission" date="2020-12" db="EMBL/GenBank/DDBJ databases">
        <authorList>
            <person name="Kusuma A.B."/>
            <person name="Nouioui I."/>
            <person name="Goodfellow M."/>
        </authorList>
    </citation>
    <scope>NUCLEOTIDE SEQUENCE [LARGE SCALE GENOMIC DNA]</scope>
    <source>
        <strain evidence="2 3">DSM 41764</strain>
    </source>
</reference>
<name>A0ABS0RP28_9ACTN</name>
<feature type="domain" description="YcaO" evidence="1">
    <location>
        <begin position="1"/>
        <end position="89"/>
    </location>
</feature>
<dbReference type="Proteomes" id="UP000638849">
    <property type="component" value="Unassembled WGS sequence"/>
</dbReference>
<proteinExistence type="predicted"/>
<evidence type="ECO:0000313" key="2">
    <source>
        <dbReference type="EMBL" id="MBI0319211.1"/>
    </source>
</evidence>
<sequence length="89" mass="9430">PGMSGPPAPPEGGALAAVGELVRGRGMELLVLDQTRPDVGLPVAKVLVPGMRPHWARFAPGRLFDTPVALGRLPRPTPYADLNPIPFFL</sequence>
<dbReference type="Gene3D" id="3.30.1330.230">
    <property type="match status" value="1"/>
</dbReference>
<gene>
    <name evidence="2" type="ORF">JBF12_40830</name>
</gene>
<dbReference type="PROSITE" id="PS51664">
    <property type="entry name" value="YCAO"/>
    <property type="match status" value="1"/>
</dbReference>
<evidence type="ECO:0000259" key="1">
    <source>
        <dbReference type="PROSITE" id="PS51664"/>
    </source>
</evidence>
<dbReference type="Pfam" id="PF02624">
    <property type="entry name" value="YcaO"/>
    <property type="match status" value="1"/>
</dbReference>
<dbReference type="InterPro" id="IPR003776">
    <property type="entry name" value="YcaO-like_dom"/>
</dbReference>
<dbReference type="EMBL" id="JAEEAQ010000772">
    <property type="protein sequence ID" value="MBI0319211.1"/>
    <property type="molecule type" value="Genomic_DNA"/>
</dbReference>
<protein>
    <submittedName>
        <fullName evidence="2">YcaO-like family protein</fullName>
    </submittedName>
</protein>
<keyword evidence="3" id="KW-1185">Reference proteome</keyword>
<evidence type="ECO:0000313" key="3">
    <source>
        <dbReference type="Proteomes" id="UP000638849"/>
    </source>
</evidence>
<accession>A0ABS0RP28</accession>